<dbReference type="AlphaFoldDB" id="A0A0E9Q651"/>
<sequence length="25" mass="2830">MSSHPSRSCEKYHKSESYGRVSTVS</sequence>
<reference evidence="2" key="2">
    <citation type="journal article" date="2015" name="Fish Shellfish Immunol.">
        <title>Early steps in the European eel (Anguilla anguilla)-Vibrio vulnificus interaction in the gills: Role of the RtxA13 toxin.</title>
        <authorList>
            <person name="Callol A."/>
            <person name="Pajuelo D."/>
            <person name="Ebbesson L."/>
            <person name="Teles M."/>
            <person name="MacKenzie S."/>
            <person name="Amaro C."/>
        </authorList>
    </citation>
    <scope>NUCLEOTIDE SEQUENCE</scope>
</reference>
<protein>
    <submittedName>
        <fullName evidence="2">Uncharacterized protein</fullName>
    </submittedName>
</protein>
<dbReference type="EMBL" id="GBXM01096782">
    <property type="protein sequence ID" value="JAH11795.1"/>
    <property type="molecule type" value="Transcribed_RNA"/>
</dbReference>
<evidence type="ECO:0000313" key="2">
    <source>
        <dbReference type="EMBL" id="JAH11795.1"/>
    </source>
</evidence>
<name>A0A0E9Q651_ANGAN</name>
<feature type="region of interest" description="Disordered" evidence="1">
    <location>
        <begin position="1"/>
        <end position="25"/>
    </location>
</feature>
<accession>A0A0E9Q651</accession>
<feature type="compositionally biased region" description="Basic and acidic residues" evidence="1">
    <location>
        <begin position="7"/>
        <end position="17"/>
    </location>
</feature>
<organism evidence="2">
    <name type="scientific">Anguilla anguilla</name>
    <name type="common">European freshwater eel</name>
    <name type="synonym">Muraena anguilla</name>
    <dbReference type="NCBI Taxonomy" id="7936"/>
    <lineage>
        <taxon>Eukaryota</taxon>
        <taxon>Metazoa</taxon>
        <taxon>Chordata</taxon>
        <taxon>Craniata</taxon>
        <taxon>Vertebrata</taxon>
        <taxon>Euteleostomi</taxon>
        <taxon>Actinopterygii</taxon>
        <taxon>Neopterygii</taxon>
        <taxon>Teleostei</taxon>
        <taxon>Anguilliformes</taxon>
        <taxon>Anguillidae</taxon>
        <taxon>Anguilla</taxon>
    </lineage>
</organism>
<evidence type="ECO:0000256" key="1">
    <source>
        <dbReference type="SAM" id="MobiDB-lite"/>
    </source>
</evidence>
<proteinExistence type="predicted"/>
<reference evidence="2" key="1">
    <citation type="submission" date="2014-11" db="EMBL/GenBank/DDBJ databases">
        <authorList>
            <person name="Amaro Gonzalez C."/>
        </authorList>
    </citation>
    <scope>NUCLEOTIDE SEQUENCE</scope>
</reference>